<evidence type="ECO:0000256" key="11">
    <source>
        <dbReference type="ARBA" id="ARBA00022917"/>
    </source>
</evidence>
<dbReference type="EMBL" id="JAHLFP010000022">
    <property type="protein sequence ID" value="MBU3805871.1"/>
    <property type="molecule type" value="Genomic_DNA"/>
</dbReference>
<reference evidence="16" key="2">
    <citation type="submission" date="2021-04" db="EMBL/GenBank/DDBJ databases">
        <authorList>
            <person name="Gilroy R."/>
        </authorList>
    </citation>
    <scope>NUCLEOTIDE SEQUENCE</scope>
    <source>
        <strain evidence="16">B5_2728</strain>
    </source>
</reference>
<dbReference type="EC" id="6.1.1.10" evidence="14"/>
<dbReference type="GO" id="GO:0005524">
    <property type="term" value="F:ATP binding"/>
    <property type="evidence" value="ECO:0007669"/>
    <property type="project" value="UniProtKB-UniRule"/>
</dbReference>
<evidence type="ECO:0000256" key="1">
    <source>
        <dbReference type="ARBA" id="ARBA00003314"/>
    </source>
</evidence>
<dbReference type="InterPro" id="IPR012340">
    <property type="entry name" value="NA-bd_OB-fold"/>
</dbReference>
<evidence type="ECO:0000256" key="7">
    <source>
        <dbReference type="ARBA" id="ARBA00022598"/>
    </source>
</evidence>
<dbReference type="NCBIfam" id="NF008900">
    <property type="entry name" value="PRK12267.1"/>
    <property type="match status" value="1"/>
</dbReference>
<dbReference type="Gene3D" id="3.40.50.620">
    <property type="entry name" value="HUPs"/>
    <property type="match status" value="1"/>
</dbReference>
<evidence type="ECO:0000256" key="10">
    <source>
        <dbReference type="ARBA" id="ARBA00022884"/>
    </source>
</evidence>
<feature type="short sequence motif" description="'HIGH' region" evidence="14">
    <location>
        <begin position="39"/>
        <end position="49"/>
    </location>
</feature>
<accession>A0A948WRR9</accession>
<organism evidence="16 17">
    <name type="scientific">Candidatus Allofournierella pullistercoris</name>
    <dbReference type="NCBI Taxonomy" id="2838597"/>
    <lineage>
        <taxon>Bacteria</taxon>
        <taxon>Bacillati</taxon>
        <taxon>Bacillota</taxon>
        <taxon>Clostridia</taxon>
        <taxon>Eubacteriales</taxon>
        <taxon>Oscillospiraceae</taxon>
        <taxon>Allofournierella</taxon>
    </lineage>
</organism>
<dbReference type="CDD" id="cd07957">
    <property type="entry name" value="Anticodon_Ia_Met"/>
    <property type="match status" value="1"/>
</dbReference>
<evidence type="ECO:0000256" key="13">
    <source>
        <dbReference type="ARBA" id="ARBA00047364"/>
    </source>
</evidence>
<feature type="binding site" evidence="14">
    <location>
        <position position="177"/>
    </location>
    <ligand>
        <name>Zn(2+)</name>
        <dbReference type="ChEBI" id="CHEBI:29105"/>
    </ligand>
</feature>
<evidence type="ECO:0000256" key="6">
    <source>
        <dbReference type="ARBA" id="ARBA00022555"/>
    </source>
</evidence>
<proteinExistence type="inferred from homology"/>
<keyword evidence="11 14" id="KW-0648">Protein biosynthesis</keyword>
<evidence type="ECO:0000313" key="16">
    <source>
        <dbReference type="EMBL" id="MBU3805871.1"/>
    </source>
</evidence>
<dbReference type="PANTHER" id="PTHR43326">
    <property type="entry name" value="METHIONYL-TRNA SYNTHETASE"/>
    <property type="match status" value="1"/>
</dbReference>
<dbReference type="GO" id="GO:0005737">
    <property type="term" value="C:cytoplasm"/>
    <property type="evidence" value="ECO:0007669"/>
    <property type="project" value="UniProtKB-SubCell"/>
</dbReference>
<dbReference type="GO" id="GO:0046872">
    <property type="term" value="F:metal ion binding"/>
    <property type="evidence" value="ECO:0007669"/>
    <property type="project" value="UniProtKB-KW"/>
</dbReference>
<dbReference type="NCBIfam" id="TIGR00398">
    <property type="entry name" value="metG"/>
    <property type="match status" value="1"/>
</dbReference>
<dbReference type="Pfam" id="PF09334">
    <property type="entry name" value="tRNA-synt_1g"/>
    <property type="match status" value="2"/>
</dbReference>
<evidence type="ECO:0000256" key="12">
    <source>
        <dbReference type="ARBA" id="ARBA00023146"/>
    </source>
</evidence>
<evidence type="ECO:0000256" key="14">
    <source>
        <dbReference type="HAMAP-Rule" id="MF_01228"/>
    </source>
</evidence>
<feature type="short sequence motif" description="'KMSKS' region" evidence="14">
    <location>
        <begin position="326"/>
        <end position="330"/>
    </location>
</feature>
<evidence type="ECO:0000313" key="17">
    <source>
        <dbReference type="Proteomes" id="UP000713596"/>
    </source>
</evidence>
<keyword evidence="14" id="KW-0479">Metal-binding</keyword>
<keyword evidence="8 14" id="KW-0547">Nucleotide-binding</keyword>
<dbReference type="GO" id="GO:0006431">
    <property type="term" value="P:methionyl-tRNA aminoacylation"/>
    <property type="evidence" value="ECO:0007669"/>
    <property type="project" value="UniProtKB-UniRule"/>
</dbReference>
<dbReference type="Gene3D" id="1.10.730.10">
    <property type="entry name" value="Isoleucyl-tRNA Synthetase, Domain 1"/>
    <property type="match status" value="1"/>
</dbReference>
<comment type="catalytic activity">
    <reaction evidence="13 14">
        <text>tRNA(Met) + L-methionine + ATP = L-methionyl-tRNA(Met) + AMP + diphosphate</text>
        <dbReference type="Rhea" id="RHEA:13481"/>
        <dbReference type="Rhea" id="RHEA-COMP:9667"/>
        <dbReference type="Rhea" id="RHEA-COMP:9698"/>
        <dbReference type="ChEBI" id="CHEBI:30616"/>
        <dbReference type="ChEBI" id="CHEBI:33019"/>
        <dbReference type="ChEBI" id="CHEBI:57844"/>
        <dbReference type="ChEBI" id="CHEBI:78442"/>
        <dbReference type="ChEBI" id="CHEBI:78530"/>
        <dbReference type="ChEBI" id="CHEBI:456215"/>
        <dbReference type="EC" id="6.1.1.10"/>
    </reaction>
</comment>
<evidence type="ECO:0000256" key="2">
    <source>
        <dbReference type="ARBA" id="ARBA00004496"/>
    </source>
</evidence>
<comment type="function">
    <text evidence="1 14">Is required not only for elongation of protein synthesis but also for the initiation of all mRNA translation through initiator tRNA(fMet) aminoacylation.</text>
</comment>
<feature type="binding site" evidence="14">
    <location>
        <position position="157"/>
    </location>
    <ligand>
        <name>Zn(2+)</name>
        <dbReference type="ChEBI" id="CHEBI:29105"/>
    </ligand>
</feature>
<evidence type="ECO:0000256" key="9">
    <source>
        <dbReference type="ARBA" id="ARBA00022840"/>
    </source>
</evidence>
<dbReference type="InterPro" id="IPR014729">
    <property type="entry name" value="Rossmann-like_a/b/a_fold"/>
</dbReference>
<dbReference type="InterPro" id="IPR009080">
    <property type="entry name" value="tRNAsynth_Ia_anticodon-bd"/>
</dbReference>
<dbReference type="SUPFAM" id="SSF47323">
    <property type="entry name" value="Anticodon-binding domain of a subclass of class I aminoacyl-tRNA synthetases"/>
    <property type="match status" value="1"/>
</dbReference>
<dbReference type="InterPro" id="IPR014758">
    <property type="entry name" value="Met-tRNA_synth"/>
</dbReference>
<comment type="caution">
    <text evidence="16">The sequence shown here is derived from an EMBL/GenBank/DDBJ whole genome shotgun (WGS) entry which is preliminary data.</text>
</comment>
<comment type="subunit">
    <text evidence="4 14">Homodimer.</text>
</comment>
<evidence type="ECO:0000256" key="4">
    <source>
        <dbReference type="ARBA" id="ARBA00011738"/>
    </source>
</evidence>
<gene>
    <name evidence="14 16" type="primary">metG</name>
    <name evidence="16" type="ORF">H9882_03145</name>
</gene>
<dbReference type="AlphaFoldDB" id="A0A948WRR9"/>
<evidence type="ECO:0000256" key="5">
    <source>
        <dbReference type="ARBA" id="ARBA00022490"/>
    </source>
</evidence>
<dbReference type="InterPro" id="IPR004495">
    <property type="entry name" value="Met-tRNA-synth_bsu_C"/>
</dbReference>
<keyword evidence="12 14" id="KW-0030">Aminoacyl-tRNA synthetase</keyword>
<comment type="cofactor">
    <cofactor evidence="14">
        <name>Zn(2+)</name>
        <dbReference type="ChEBI" id="CHEBI:29105"/>
    </cofactor>
    <text evidence="14">Binds 1 zinc ion per subunit.</text>
</comment>
<dbReference type="FunFam" id="2.170.220.10:FF:000002">
    <property type="entry name" value="Methionine--tRNA ligase"/>
    <property type="match status" value="1"/>
</dbReference>
<dbReference type="InterPro" id="IPR041872">
    <property type="entry name" value="Anticodon_Met"/>
</dbReference>
<dbReference type="InterPro" id="IPR023457">
    <property type="entry name" value="Met-tRNA_synth_2"/>
</dbReference>
<feature type="domain" description="TRNA-binding" evidence="15">
    <location>
        <begin position="581"/>
        <end position="684"/>
    </location>
</feature>
<dbReference type="SUPFAM" id="SSF50249">
    <property type="entry name" value="Nucleic acid-binding proteins"/>
    <property type="match status" value="1"/>
</dbReference>
<evidence type="ECO:0000256" key="3">
    <source>
        <dbReference type="ARBA" id="ARBA00006590"/>
    </source>
</evidence>
<dbReference type="PRINTS" id="PR01041">
    <property type="entry name" value="TRNASYNTHMET"/>
</dbReference>
<feature type="binding site" evidence="14">
    <location>
        <position position="160"/>
    </location>
    <ligand>
        <name>Zn(2+)</name>
        <dbReference type="ChEBI" id="CHEBI:29105"/>
    </ligand>
</feature>
<dbReference type="HAMAP" id="MF_01228">
    <property type="entry name" value="Met_tRNA_synth_type2"/>
    <property type="match status" value="1"/>
</dbReference>
<sequence>MCFRSYKEFCGGVPFAPAHKKGSKTMSQKKPFYITTPIYYPSDKLHIGHSYTTVACDALARFKRMQGREVLLLTGTDEHGQKIQDKAASKGVTPKEYVDEIVEGKGGVKDLWKLMNISYDRFIRTTDEYHVKACQRIFETLYNKGDIYKSVYKGHYCKPCETFWTESQLKEGCCPDCGGAVYEAEEEAYFFKTSKYADRLLALYEENPQFIQPESRKNEMISFIKQGLQDTCVSRTTVPWGIPVPFDPKHTMYVWVDALSNYITALGYENDAYNDYDTFWPADIHMVGKEILRFHTILWPAMLMAMEQPLPHRVFGHGWLLLDGGKMSKSKGNVVDPLILCQRYSVDAIRYFLLREIPFGNDGNFSNEALINRINSDLANDLGNLLSRTVAMVEKYFGGSLTNQYAGGAFDAELEEVLGAMPGRVTACMDDLLIPQALQEIFKSIQRANKYIDETAPWALAKDEANRERLAGVLYHLCESLRLAACMLTPFLPETAKKMAQQLGLAEEEITFEQLSFGARSQYTVHKGEALFPRIDAAKELEELVAAQAAMKQQAAPAPEAKPAETTGAPLEHLPEIAFDDFCKVEMRVAKVLGCETIPESKKLLKLTLFDGERERTIMSGIAKWYKPEDLIGRHVGIVANLAARPMLKGKYISEGMVMAADLPDGGASVMFFPQEVAPGSAIH</sequence>
<comment type="caution">
    <text evidence="14">Lacks conserved residue(s) required for the propagation of feature annotation.</text>
</comment>
<dbReference type="Pfam" id="PF01588">
    <property type="entry name" value="tRNA_bind"/>
    <property type="match status" value="1"/>
</dbReference>
<dbReference type="Gene3D" id="2.170.220.10">
    <property type="match status" value="1"/>
</dbReference>
<dbReference type="FunFam" id="1.10.730.10:FF:000026">
    <property type="entry name" value="Methionine--tRNA ligase"/>
    <property type="match status" value="1"/>
</dbReference>
<evidence type="ECO:0000256" key="8">
    <source>
        <dbReference type="ARBA" id="ARBA00022741"/>
    </source>
</evidence>
<dbReference type="PROSITE" id="PS00178">
    <property type="entry name" value="AA_TRNA_LIGASE_I"/>
    <property type="match status" value="1"/>
</dbReference>
<reference evidence="16" key="1">
    <citation type="journal article" date="2021" name="PeerJ">
        <title>Extensive microbial diversity within the chicken gut microbiome revealed by metagenomics and culture.</title>
        <authorList>
            <person name="Gilroy R."/>
            <person name="Ravi A."/>
            <person name="Getino M."/>
            <person name="Pursley I."/>
            <person name="Horton D.L."/>
            <person name="Alikhan N.F."/>
            <person name="Baker D."/>
            <person name="Gharbi K."/>
            <person name="Hall N."/>
            <person name="Watson M."/>
            <person name="Adriaenssens E.M."/>
            <person name="Foster-Nyarko E."/>
            <person name="Jarju S."/>
            <person name="Secka A."/>
            <person name="Antonio M."/>
            <person name="Oren A."/>
            <person name="Chaudhuri R.R."/>
            <person name="La Ragione R."/>
            <person name="Hildebrand F."/>
            <person name="Pallen M.J."/>
        </authorList>
    </citation>
    <scope>NUCLEOTIDE SEQUENCE</scope>
    <source>
        <strain evidence="16">B5_2728</strain>
    </source>
</reference>
<dbReference type="Proteomes" id="UP000713596">
    <property type="component" value="Unassembled WGS sequence"/>
</dbReference>
<dbReference type="CDD" id="cd00814">
    <property type="entry name" value="MetRS_core"/>
    <property type="match status" value="1"/>
</dbReference>
<dbReference type="GO" id="GO:0004825">
    <property type="term" value="F:methionine-tRNA ligase activity"/>
    <property type="evidence" value="ECO:0007669"/>
    <property type="project" value="UniProtKB-UniRule"/>
</dbReference>
<dbReference type="InterPro" id="IPR033911">
    <property type="entry name" value="MetRS_core"/>
</dbReference>
<evidence type="ECO:0000259" key="15">
    <source>
        <dbReference type="PROSITE" id="PS50886"/>
    </source>
</evidence>
<dbReference type="Pfam" id="PF19303">
    <property type="entry name" value="Anticodon_3"/>
    <property type="match status" value="1"/>
</dbReference>
<keyword evidence="6 14" id="KW-0820">tRNA-binding</keyword>
<feature type="binding site" evidence="14">
    <location>
        <position position="174"/>
    </location>
    <ligand>
        <name>Zn(2+)</name>
        <dbReference type="ChEBI" id="CHEBI:29105"/>
    </ligand>
</feature>
<keyword evidence="9 14" id="KW-0067">ATP-binding</keyword>
<dbReference type="Gene3D" id="2.40.50.140">
    <property type="entry name" value="Nucleic acid-binding proteins"/>
    <property type="match status" value="1"/>
</dbReference>
<dbReference type="GO" id="GO:0000049">
    <property type="term" value="F:tRNA binding"/>
    <property type="evidence" value="ECO:0007669"/>
    <property type="project" value="UniProtKB-UniRule"/>
</dbReference>
<dbReference type="CDD" id="cd02800">
    <property type="entry name" value="tRNA_bind_EcMetRS_like"/>
    <property type="match status" value="1"/>
</dbReference>
<dbReference type="InterPro" id="IPR015413">
    <property type="entry name" value="Methionyl/Leucyl_tRNA_Synth"/>
</dbReference>
<dbReference type="PROSITE" id="PS50886">
    <property type="entry name" value="TRBD"/>
    <property type="match status" value="1"/>
</dbReference>
<keyword evidence="14" id="KW-0862">Zinc</keyword>
<comment type="similarity">
    <text evidence="3 14">Belongs to the class-I aminoacyl-tRNA synthetase family. MetG type 2A subfamily.</text>
</comment>
<dbReference type="SUPFAM" id="SSF52374">
    <property type="entry name" value="Nucleotidylyl transferase"/>
    <property type="match status" value="1"/>
</dbReference>
<protein>
    <recommendedName>
        <fullName evidence="14">Methionine--tRNA ligase</fullName>
        <ecNumber evidence="14">6.1.1.10</ecNumber>
    </recommendedName>
    <alternativeName>
        <fullName evidence="14">Methionyl-tRNA synthetase</fullName>
        <shortName evidence="14">MetRS</shortName>
    </alternativeName>
</protein>
<name>A0A948WRR9_9FIRM</name>
<keyword evidence="7 14" id="KW-0436">Ligase</keyword>
<keyword evidence="5 14" id="KW-0963">Cytoplasm</keyword>
<dbReference type="PANTHER" id="PTHR43326:SF1">
    <property type="entry name" value="METHIONINE--TRNA LIGASE, MITOCHONDRIAL"/>
    <property type="match status" value="1"/>
</dbReference>
<comment type="subcellular location">
    <subcellularLocation>
        <location evidence="2 14">Cytoplasm</location>
    </subcellularLocation>
</comment>
<dbReference type="InterPro" id="IPR002547">
    <property type="entry name" value="tRNA-bd_dom"/>
</dbReference>
<keyword evidence="10 14" id="KW-0694">RNA-binding</keyword>
<dbReference type="InterPro" id="IPR001412">
    <property type="entry name" value="aa-tRNA-synth_I_CS"/>
</dbReference>